<reference evidence="2 3" key="1">
    <citation type="submission" date="2020-10" db="EMBL/GenBank/DDBJ databases">
        <title>Novel species in genus Corynebacterium.</title>
        <authorList>
            <person name="Zhang G."/>
        </authorList>
    </citation>
    <scope>NUCLEOTIDE SEQUENCE [LARGE SCALE GENOMIC DNA]</scope>
    <source>
        <strain evidence="2 3">DSM 45110</strain>
    </source>
</reference>
<dbReference type="CDD" id="cd21904">
    <property type="entry name" value="TtfA-like"/>
    <property type="match status" value="1"/>
</dbReference>
<dbReference type="Proteomes" id="UP000635902">
    <property type="component" value="Unassembled WGS sequence"/>
</dbReference>
<dbReference type="RefSeq" id="WP_194557148.1">
    <property type="nucleotide sequence ID" value="NZ_JADKMY010000003.1"/>
</dbReference>
<feature type="region of interest" description="Disordered" evidence="1">
    <location>
        <begin position="521"/>
        <end position="559"/>
    </location>
</feature>
<evidence type="ECO:0000313" key="3">
    <source>
        <dbReference type="Proteomes" id="UP000635902"/>
    </source>
</evidence>
<accession>A0ABR9ZNT2</accession>
<feature type="compositionally biased region" description="Acidic residues" evidence="1">
    <location>
        <begin position="47"/>
        <end position="74"/>
    </location>
</feature>
<gene>
    <name evidence="2" type="ORF">IRY30_09295</name>
</gene>
<comment type="caution">
    <text evidence="2">The sequence shown here is derived from an EMBL/GenBank/DDBJ whole genome shotgun (WGS) entry which is preliminary data.</text>
</comment>
<feature type="region of interest" description="Disordered" evidence="1">
    <location>
        <begin position="355"/>
        <end position="375"/>
    </location>
</feature>
<protein>
    <recommendedName>
        <fullName evidence="4">Secreted protein</fullName>
    </recommendedName>
</protein>
<keyword evidence="3" id="KW-1185">Reference proteome</keyword>
<feature type="region of interest" description="Disordered" evidence="1">
    <location>
        <begin position="394"/>
        <end position="420"/>
    </location>
</feature>
<feature type="region of interest" description="Disordered" evidence="1">
    <location>
        <begin position="31"/>
        <end position="82"/>
    </location>
</feature>
<feature type="compositionally biased region" description="Acidic residues" evidence="1">
    <location>
        <begin position="542"/>
        <end position="559"/>
    </location>
</feature>
<organism evidence="2 3">
    <name type="scientific">Corynebacterium suicordis DSM 45110</name>
    <dbReference type="NCBI Taxonomy" id="1121369"/>
    <lineage>
        <taxon>Bacteria</taxon>
        <taxon>Bacillati</taxon>
        <taxon>Actinomycetota</taxon>
        <taxon>Actinomycetes</taxon>
        <taxon>Mycobacteriales</taxon>
        <taxon>Corynebacteriaceae</taxon>
        <taxon>Corynebacterium</taxon>
    </lineage>
</organism>
<feature type="region of interest" description="Disordered" evidence="1">
    <location>
        <begin position="96"/>
        <end position="141"/>
    </location>
</feature>
<proteinExistence type="predicted"/>
<evidence type="ECO:0000313" key="2">
    <source>
        <dbReference type="EMBL" id="MBF4554262.1"/>
    </source>
</evidence>
<dbReference type="EMBL" id="JADKMY010000003">
    <property type="protein sequence ID" value="MBF4554262.1"/>
    <property type="molecule type" value="Genomic_DNA"/>
</dbReference>
<feature type="compositionally biased region" description="Basic and acidic residues" evidence="1">
    <location>
        <begin position="529"/>
        <end position="540"/>
    </location>
</feature>
<feature type="compositionally biased region" description="Low complexity" evidence="1">
    <location>
        <begin position="103"/>
        <end position="112"/>
    </location>
</feature>
<evidence type="ECO:0000256" key="1">
    <source>
        <dbReference type="SAM" id="MobiDB-lite"/>
    </source>
</evidence>
<sequence length="559" mass="60588">MDGSGFALLIGLLLLGLAVWLLRRANSDSFVADATPDPSASHSSEAADWEWESAEDDDASAESSEPADEPEDGDYTERAGSVDSADFADDADYAEPTEPVADAPETVPAPAHEPAPHPETDTSGEEPAVAREEEASSPLNFGGVRRRRRAWAAEHGFEYFKDEKTLAAQWPVDLLGITEPNPVAREVVSGYAHGLQTHIADVEGRTIVAVRREAYSPVSVHYSTTRAVPEGMRRIEPLDQPPFVAYTTDVRALDRMLDARVEDGLRALSQVSSEVIWDSNWVILQISRRLEVSVWDKILPHVRNLADAAMVLPPESLSIPLDMDLADQTRPMPGGPLTLEAKTLQLGSGVEAEKAAPSTAGGHLRAVPDAGTDPEPVADPVADALEAGLIEEDGRPDITRPAEPVVFPSRSTGRSEGDPEDFAEFHVADAESESDGHLPRLGEDAEHISPSTARYSQVIRNDVEHEATIFAEYDSAAAEETFVADSEIAEPAEGVYSAEIIDADSDEEALSHVSRLRRDTRVRTRGRHRAPDARHARPEPIEAVEVEDIETVDGEVVED</sequence>
<name>A0ABR9ZNT2_9CORY</name>
<dbReference type="InterPro" id="IPR049726">
    <property type="entry name" value="TtfA-like_core"/>
</dbReference>
<evidence type="ECO:0008006" key="4">
    <source>
        <dbReference type="Google" id="ProtNLM"/>
    </source>
</evidence>